<name>F8FIS3_PAEMK</name>
<accession>F8FIS3</accession>
<keyword evidence="3" id="KW-0804">Transcription</keyword>
<dbReference type="HOGENOM" id="CLU_083287_19_0_9"/>
<dbReference type="GO" id="GO:0003677">
    <property type="term" value="F:DNA binding"/>
    <property type="evidence" value="ECO:0007669"/>
    <property type="project" value="UniProtKB-KW"/>
</dbReference>
<dbReference type="InterPro" id="IPR023187">
    <property type="entry name" value="Tscrpt_reg_MarR-type_CS"/>
</dbReference>
<evidence type="ECO:0000256" key="3">
    <source>
        <dbReference type="ARBA" id="ARBA00023163"/>
    </source>
</evidence>
<proteinExistence type="predicted"/>
<dbReference type="GO" id="GO:0003700">
    <property type="term" value="F:DNA-binding transcription factor activity"/>
    <property type="evidence" value="ECO:0007669"/>
    <property type="project" value="InterPro"/>
</dbReference>
<evidence type="ECO:0000313" key="5">
    <source>
        <dbReference type="EMBL" id="AEI45527.1"/>
    </source>
</evidence>
<evidence type="ECO:0000259" key="4">
    <source>
        <dbReference type="PROSITE" id="PS50995"/>
    </source>
</evidence>
<keyword evidence="2" id="KW-0238">DNA-binding</keyword>
<evidence type="ECO:0000313" key="6">
    <source>
        <dbReference type="Proteomes" id="UP000006620"/>
    </source>
</evidence>
<organism evidence="5 6">
    <name type="scientific">Paenibacillus mucilaginosus (strain KNP414)</name>
    <dbReference type="NCBI Taxonomy" id="1036673"/>
    <lineage>
        <taxon>Bacteria</taxon>
        <taxon>Bacillati</taxon>
        <taxon>Bacillota</taxon>
        <taxon>Bacilli</taxon>
        <taxon>Bacillales</taxon>
        <taxon>Paenibacillaceae</taxon>
        <taxon>Paenibacillus</taxon>
    </lineage>
</organism>
<dbReference type="RefSeq" id="WP_013920669.1">
    <property type="nucleotide sequence ID" value="NC_015690.1"/>
</dbReference>
<dbReference type="Pfam" id="PF01047">
    <property type="entry name" value="MarR"/>
    <property type="match status" value="1"/>
</dbReference>
<keyword evidence="1" id="KW-0805">Transcription regulation</keyword>
<dbReference type="InterPro" id="IPR036390">
    <property type="entry name" value="WH_DNA-bd_sf"/>
</dbReference>
<dbReference type="PRINTS" id="PR00598">
    <property type="entry name" value="HTHMARR"/>
</dbReference>
<evidence type="ECO:0000256" key="1">
    <source>
        <dbReference type="ARBA" id="ARBA00023015"/>
    </source>
</evidence>
<gene>
    <name evidence="5" type="ordered locus">KNP414_07015</name>
</gene>
<dbReference type="PANTHER" id="PTHR42756:SF1">
    <property type="entry name" value="TRANSCRIPTIONAL REPRESSOR OF EMRAB OPERON"/>
    <property type="match status" value="1"/>
</dbReference>
<protein>
    <submittedName>
        <fullName evidence="5">Putative transcriptional regulator</fullName>
    </submittedName>
</protein>
<reference evidence="5 6" key="2">
    <citation type="journal article" date="2013" name="Genome Announc.">
        <title>Genome Sequence of Growth-Improving Paenibacillus mucilaginosus Strain KNP414.</title>
        <authorList>
            <person name="Lu J.J."/>
            <person name="Wang J.F."/>
            <person name="Hu X.F."/>
        </authorList>
    </citation>
    <scope>NUCLEOTIDE SEQUENCE [LARGE SCALE GENOMIC DNA]</scope>
    <source>
        <strain evidence="5 6">KNP414</strain>
    </source>
</reference>
<dbReference type="InterPro" id="IPR036388">
    <property type="entry name" value="WH-like_DNA-bd_sf"/>
</dbReference>
<dbReference type="PANTHER" id="PTHR42756">
    <property type="entry name" value="TRANSCRIPTIONAL REGULATOR, MARR"/>
    <property type="match status" value="1"/>
</dbReference>
<dbReference type="Proteomes" id="UP000006620">
    <property type="component" value="Chromosome"/>
</dbReference>
<reference evidence="6" key="1">
    <citation type="submission" date="2011-06" db="EMBL/GenBank/DDBJ databases">
        <title>Complete genome sequence of Paenibacillus mucilaginosus KNP414.</title>
        <authorList>
            <person name="Wang J."/>
            <person name="Hu S."/>
            <person name="Hu X."/>
            <person name="Zhang B."/>
            <person name="Dong D."/>
            <person name="Zhang S."/>
            <person name="Zhao K."/>
            <person name="Wu D."/>
        </authorList>
    </citation>
    <scope>NUCLEOTIDE SEQUENCE [LARGE SCALE GENOMIC DNA]</scope>
    <source>
        <strain evidence="6">KNP414</strain>
    </source>
</reference>
<dbReference type="PROSITE" id="PS50995">
    <property type="entry name" value="HTH_MARR_2"/>
    <property type="match status" value="1"/>
</dbReference>
<dbReference type="Gene3D" id="1.10.10.10">
    <property type="entry name" value="Winged helix-like DNA-binding domain superfamily/Winged helix DNA-binding domain"/>
    <property type="match status" value="1"/>
</dbReference>
<dbReference type="KEGG" id="pms:KNP414_07015"/>
<dbReference type="AlphaFoldDB" id="F8FIS3"/>
<dbReference type="SUPFAM" id="SSF46785">
    <property type="entry name" value="Winged helix' DNA-binding domain"/>
    <property type="match status" value="1"/>
</dbReference>
<feature type="domain" description="HTH marR-type" evidence="4">
    <location>
        <begin position="1"/>
        <end position="134"/>
    </location>
</feature>
<dbReference type="InterPro" id="IPR000835">
    <property type="entry name" value="HTH_MarR-typ"/>
</dbReference>
<dbReference type="EMBL" id="CP002869">
    <property type="protein sequence ID" value="AEI45527.1"/>
    <property type="molecule type" value="Genomic_DNA"/>
</dbReference>
<dbReference type="PROSITE" id="PS01117">
    <property type="entry name" value="HTH_MARR_1"/>
    <property type="match status" value="1"/>
</dbReference>
<evidence type="ECO:0000256" key="2">
    <source>
        <dbReference type="ARBA" id="ARBA00023125"/>
    </source>
</evidence>
<sequence length="158" mass="17687">MDQLLELFLRNGLRPLSLFADTADLEKKVNRSELTALLLLLLRGELTMSELAVQLGAPLSTLTSLAKRLEKKGLIARRPSPVDQRITLVDLTPEGREMASRAKETMAAYLKRIEEVLTREETEQFFTLFLKIAKALQDGGGEQAVPEKPALRKISIEE</sequence>
<dbReference type="PATRIC" id="fig|1036673.3.peg.6546"/>
<dbReference type="SMART" id="SM00347">
    <property type="entry name" value="HTH_MARR"/>
    <property type="match status" value="1"/>
</dbReference>